<dbReference type="Pfam" id="PF09424">
    <property type="entry name" value="YqeY"/>
    <property type="match status" value="1"/>
</dbReference>
<name>A0ABT9ZUH7_9BACI</name>
<dbReference type="PANTHER" id="PTHR28055:SF1">
    <property type="entry name" value="ALTERED INHERITANCE OF MITOCHONDRIA PROTEIN 41, MITOCHONDRIAL"/>
    <property type="match status" value="1"/>
</dbReference>
<sequence length="147" mass="16714">MKILDQLNQDMKDAMKKKEKERLNVIRSVKSSLQNEAIKLGNDLSEDDVLTVLNREMKQRKESLHEFEQANREDLVEKTKSEIEFLQVYMPSQLSVEELQQVVNETILEVGAKSRADMGKVMGAIMPKVKGRADGGKVKQLVQNTLA</sequence>
<keyword evidence="2" id="KW-1185">Reference proteome</keyword>
<dbReference type="InterPro" id="IPR023168">
    <property type="entry name" value="GatB_Yqey_C_2"/>
</dbReference>
<dbReference type="Gene3D" id="1.10.10.410">
    <property type="match status" value="1"/>
</dbReference>
<dbReference type="Gene3D" id="1.10.1510.10">
    <property type="entry name" value="Uncharacterised protein YqeY/AIM41 PF09424, N-terminal domain"/>
    <property type="match status" value="1"/>
</dbReference>
<dbReference type="SUPFAM" id="SSF89095">
    <property type="entry name" value="GatB/YqeY motif"/>
    <property type="match status" value="1"/>
</dbReference>
<proteinExistence type="predicted"/>
<accession>A0ABT9ZUH7</accession>
<dbReference type="PANTHER" id="PTHR28055">
    <property type="entry name" value="ALTERED INHERITANCE OF MITOCHONDRIA PROTEIN 41, MITOCHONDRIAL"/>
    <property type="match status" value="1"/>
</dbReference>
<reference evidence="1 2" key="1">
    <citation type="submission" date="2023-07" db="EMBL/GenBank/DDBJ databases">
        <title>Genomic Encyclopedia of Type Strains, Phase IV (KMG-IV): sequencing the most valuable type-strain genomes for metagenomic binning, comparative biology and taxonomic classification.</title>
        <authorList>
            <person name="Goeker M."/>
        </authorList>
    </citation>
    <scope>NUCLEOTIDE SEQUENCE [LARGE SCALE GENOMIC DNA]</scope>
    <source>
        <strain evidence="1 2">DSM 9768</strain>
    </source>
</reference>
<dbReference type="Proteomes" id="UP001230005">
    <property type="component" value="Unassembled WGS sequence"/>
</dbReference>
<dbReference type="InterPro" id="IPR003789">
    <property type="entry name" value="Asn/Gln_tRNA_amidoTrase-B-like"/>
</dbReference>
<comment type="caution">
    <text evidence="1">The sequence shown here is derived from an EMBL/GenBank/DDBJ whole genome shotgun (WGS) entry which is preliminary data.</text>
</comment>
<dbReference type="InterPro" id="IPR042184">
    <property type="entry name" value="YqeY/Aim41_N"/>
</dbReference>
<gene>
    <name evidence="1" type="ORF">J2S74_001726</name>
</gene>
<dbReference type="InterPro" id="IPR019004">
    <property type="entry name" value="YqeY/Aim41"/>
</dbReference>
<protein>
    <submittedName>
        <fullName evidence="1">Uncharacterized protein YqeY</fullName>
    </submittedName>
</protein>
<evidence type="ECO:0000313" key="1">
    <source>
        <dbReference type="EMBL" id="MDQ0254351.1"/>
    </source>
</evidence>
<evidence type="ECO:0000313" key="2">
    <source>
        <dbReference type="Proteomes" id="UP001230005"/>
    </source>
</evidence>
<dbReference type="EMBL" id="JAUSUG010000005">
    <property type="protein sequence ID" value="MDQ0254351.1"/>
    <property type="molecule type" value="Genomic_DNA"/>
</dbReference>
<organism evidence="1 2">
    <name type="scientific">Evansella vedderi</name>
    <dbReference type="NCBI Taxonomy" id="38282"/>
    <lineage>
        <taxon>Bacteria</taxon>
        <taxon>Bacillati</taxon>
        <taxon>Bacillota</taxon>
        <taxon>Bacilli</taxon>
        <taxon>Bacillales</taxon>
        <taxon>Bacillaceae</taxon>
        <taxon>Evansella</taxon>
    </lineage>
</organism>
<dbReference type="RefSeq" id="WP_307324199.1">
    <property type="nucleotide sequence ID" value="NZ_JAUSUG010000005.1"/>
</dbReference>